<dbReference type="GO" id="GO:0016705">
    <property type="term" value="F:oxidoreductase activity, acting on paired donors, with incorporation or reduction of molecular oxygen"/>
    <property type="evidence" value="ECO:0007669"/>
    <property type="project" value="InterPro"/>
</dbReference>
<dbReference type="PROSITE" id="PS01304">
    <property type="entry name" value="UBIH"/>
    <property type="match status" value="1"/>
</dbReference>
<dbReference type="SUPFAM" id="SSF51905">
    <property type="entry name" value="FAD/NAD(P)-binding domain"/>
    <property type="match status" value="1"/>
</dbReference>
<evidence type="ECO:0000313" key="10">
    <source>
        <dbReference type="Proteomes" id="UP000019276"/>
    </source>
</evidence>
<dbReference type="PANTHER" id="PTHR43876:SF7">
    <property type="entry name" value="UBIQUINONE BIOSYNTHESIS MONOOXYGENASE COQ6, MITOCHONDRIAL"/>
    <property type="match status" value="1"/>
</dbReference>
<dbReference type="OrthoDB" id="9769565at2"/>
<dbReference type="RefSeq" id="WP_035014497.1">
    <property type="nucleotide sequence ID" value="NZ_ARZY01000015.1"/>
</dbReference>
<evidence type="ECO:0000313" key="9">
    <source>
        <dbReference type="EMBL" id="EWH10158.1"/>
    </source>
</evidence>
<accession>W7QQK1</accession>
<dbReference type="InterPro" id="IPR010971">
    <property type="entry name" value="UbiH/COQ6"/>
</dbReference>
<dbReference type="UniPathway" id="UPA00232"/>
<comment type="cofactor">
    <cofactor evidence="1">
        <name>FAD</name>
        <dbReference type="ChEBI" id="CHEBI:57692"/>
    </cofactor>
</comment>
<feature type="domain" description="FAD-binding" evidence="8">
    <location>
        <begin position="5"/>
        <end position="323"/>
    </location>
</feature>
<dbReference type="Pfam" id="PF01494">
    <property type="entry name" value="FAD_binding_3"/>
    <property type="match status" value="1"/>
</dbReference>
<dbReference type="InterPro" id="IPR018168">
    <property type="entry name" value="Ubi_Hdrlase_CS"/>
</dbReference>
<evidence type="ECO:0000256" key="6">
    <source>
        <dbReference type="ARBA" id="ARBA00023002"/>
    </source>
</evidence>
<dbReference type="InterPro" id="IPR002938">
    <property type="entry name" value="FAD-bd"/>
</dbReference>
<comment type="similarity">
    <text evidence="3">Belongs to the UbiH/COQ6 family.</text>
</comment>
<dbReference type="PRINTS" id="PR00420">
    <property type="entry name" value="RNGMNOXGNASE"/>
</dbReference>
<keyword evidence="7" id="KW-0503">Monooxygenase</keyword>
<keyword evidence="9" id="KW-0830">Ubiquinone</keyword>
<dbReference type="GO" id="GO:0006744">
    <property type="term" value="P:ubiquinone biosynthetic process"/>
    <property type="evidence" value="ECO:0007669"/>
    <property type="project" value="UniProtKB-UniPathway"/>
</dbReference>
<keyword evidence="10" id="KW-1185">Reference proteome</keyword>
<evidence type="ECO:0000256" key="5">
    <source>
        <dbReference type="ARBA" id="ARBA00022827"/>
    </source>
</evidence>
<dbReference type="AlphaFoldDB" id="W7QQK1"/>
<dbReference type="EMBL" id="ARZY01000015">
    <property type="protein sequence ID" value="EWH10158.1"/>
    <property type="molecule type" value="Genomic_DNA"/>
</dbReference>
<evidence type="ECO:0000256" key="3">
    <source>
        <dbReference type="ARBA" id="ARBA00005349"/>
    </source>
</evidence>
<dbReference type="STRING" id="1328313.DS2_09437"/>
<comment type="pathway">
    <text evidence="2">Cofactor biosynthesis; ubiquinone biosynthesis.</text>
</comment>
<dbReference type="InterPro" id="IPR036188">
    <property type="entry name" value="FAD/NAD-bd_sf"/>
</dbReference>
<dbReference type="eggNOG" id="COG0654">
    <property type="taxonomic scope" value="Bacteria"/>
</dbReference>
<evidence type="ECO:0000259" key="8">
    <source>
        <dbReference type="Pfam" id="PF01494"/>
    </source>
</evidence>
<evidence type="ECO:0000256" key="1">
    <source>
        <dbReference type="ARBA" id="ARBA00001974"/>
    </source>
</evidence>
<reference evidence="9 10" key="1">
    <citation type="journal article" date="2014" name="Genome Announc.">
        <title>Draft Genome Sequence of the Agar-Degrading Bacterium Catenovulum sp. Strain DS-2, Isolated from Intestines of Haliotis diversicolor.</title>
        <authorList>
            <person name="Shan D."/>
            <person name="Li X."/>
            <person name="Gu Z."/>
            <person name="Wei G."/>
            <person name="Gao Z."/>
            <person name="Shao Z."/>
        </authorList>
    </citation>
    <scope>NUCLEOTIDE SEQUENCE [LARGE SCALE GENOMIC DNA]</scope>
    <source>
        <strain evidence="9 10">DS-2</strain>
    </source>
</reference>
<proteinExistence type="inferred from homology"/>
<gene>
    <name evidence="9" type="ORF">DS2_09437</name>
</gene>
<organism evidence="9 10">
    <name type="scientific">Catenovulum agarivorans DS-2</name>
    <dbReference type="NCBI Taxonomy" id="1328313"/>
    <lineage>
        <taxon>Bacteria</taxon>
        <taxon>Pseudomonadati</taxon>
        <taxon>Pseudomonadota</taxon>
        <taxon>Gammaproteobacteria</taxon>
        <taxon>Alteromonadales</taxon>
        <taxon>Alteromonadaceae</taxon>
        <taxon>Catenovulum</taxon>
    </lineage>
</organism>
<dbReference type="PROSITE" id="PS51257">
    <property type="entry name" value="PROKAR_LIPOPROTEIN"/>
    <property type="match status" value="1"/>
</dbReference>
<dbReference type="Proteomes" id="UP000019276">
    <property type="component" value="Unassembled WGS sequence"/>
</dbReference>
<keyword evidence="5" id="KW-0274">FAD</keyword>
<evidence type="ECO:0000256" key="2">
    <source>
        <dbReference type="ARBA" id="ARBA00004749"/>
    </source>
</evidence>
<evidence type="ECO:0000256" key="4">
    <source>
        <dbReference type="ARBA" id="ARBA00022630"/>
    </source>
</evidence>
<name>W7QQK1_9ALTE</name>
<dbReference type="InterPro" id="IPR051205">
    <property type="entry name" value="UbiH/COQ6_monooxygenase"/>
</dbReference>
<keyword evidence="6" id="KW-0560">Oxidoreductase</keyword>
<dbReference type="GO" id="GO:0004497">
    <property type="term" value="F:monooxygenase activity"/>
    <property type="evidence" value="ECO:0007669"/>
    <property type="project" value="UniProtKB-KW"/>
</dbReference>
<comment type="caution">
    <text evidence="9">The sequence shown here is derived from an EMBL/GenBank/DDBJ whole genome shotgun (WGS) entry which is preliminary data.</text>
</comment>
<keyword evidence="4" id="KW-0285">Flavoprotein</keyword>
<dbReference type="NCBIfam" id="TIGR01988">
    <property type="entry name" value="Ubi-OHases"/>
    <property type="match status" value="1"/>
</dbReference>
<dbReference type="Gene3D" id="3.50.50.60">
    <property type="entry name" value="FAD/NAD(P)-binding domain"/>
    <property type="match status" value="2"/>
</dbReference>
<protein>
    <submittedName>
        <fullName evidence="9">Ubiquinone biosynthesis visC protein</fullName>
    </submittedName>
</protein>
<evidence type="ECO:0000256" key="7">
    <source>
        <dbReference type="ARBA" id="ARBA00023033"/>
    </source>
</evidence>
<dbReference type="PANTHER" id="PTHR43876">
    <property type="entry name" value="UBIQUINONE BIOSYNTHESIS MONOOXYGENASE COQ6, MITOCHONDRIAL"/>
    <property type="match status" value="1"/>
</dbReference>
<dbReference type="GO" id="GO:0071949">
    <property type="term" value="F:FAD binding"/>
    <property type="evidence" value="ECO:0007669"/>
    <property type="project" value="InterPro"/>
</dbReference>
<sequence length="404" mass="44291">MLNKHDVVIVGSGMVGASCALDLALAGLNVAIVSPDLPAEPTNLDIDDEAIEKSLRYSALNQASINAFIRLGIWPIAAAAYQDMLVWDKNSVGQIHFSASDVGTEQLGYICNNLLVQQALLKRLAELNNCQFYSAKVSQIDNSQGNPLLQLDDNKLLQSRFLIAADGANSKIRQWLDLPLSFSDYGQDAIVANVWVDQPHENTARQIFTPTGPLALLPLQDTNLCSIVWSQNRETAQSLMALDDAEFNRRLTAAFDAHLGLIELASERVSYSLMARYAQNFIQGQSIIMGDAAHTIHPLAGQGANLGLLDAFAFAQTLTAHWQDDDAKLAVELRKTMRWRQADALERLAAMEVFKRTFSNDFTPVKLLRAAVMNGLNQIKPAKSQMSKVAMGLTGKLPDICLPE</sequence>